<evidence type="ECO:0000256" key="3">
    <source>
        <dbReference type="ARBA" id="ARBA00023002"/>
    </source>
</evidence>
<dbReference type="Proteomes" id="UP000770015">
    <property type="component" value="Unassembled WGS sequence"/>
</dbReference>
<keyword evidence="3" id="KW-0560">Oxidoreductase</keyword>
<dbReference type="Pfam" id="PF00106">
    <property type="entry name" value="adh_short"/>
    <property type="match status" value="1"/>
</dbReference>
<evidence type="ECO:0000313" key="4">
    <source>
        <dbReference type="EMBL" id="KAH6676859.1"/>
    </source>
</evidence>
<comment type="similarity">
    <text evidence="1">Belongs to the short-chain dehydrogenases/reductases (SDR) family.</text>
</comment>
<dbReference type="SUPFAM" id="SSF51735">
    <property type="entry name" value="NAD(P)-binding Rossmann-fold domains"/>
    <property type="match status" value="1"/>
</dbReference>
<keyword evidence="2" id="KW-0521">NADP</keyword>
<evidence type="ECO:0000256" key="1">
    <source>
        <dbReference type="ARBA" id="ARBA00006484"/>
    </source>
</evidence>
<protein>
    <submittedName>
        <fullName evidence="4">Uncharacterized protein</fullName>
    </submittedName>
</protein>
<dbReference type="EMBL" id="JAGSXJ010000023">
    <property type="protein sequence ID" value="KAH6676859.1"/>
    <property type="molecule type" value="Genomic_DNA"/>
</dbReference>
<dbReference type="GO" id="GO:0016491">
    <property type="term" value="F:oxidoreductase activity"/>
    <property type="evidence" value="ECO:0007669"/>
    <property type="project" value="UniProtKB-KW"/>
</dbReference>
<sequence length="272" mass="29132">MGGSTSSVPQRDIPDLSGKVVLITGGNTGLGLETILQLSKHNPVHIYLAAGLEAKAKDAIAQVQDKVPRAPPISFIPLDLGSFLSIKAAAATFRVSSDRLDVLINNAGIMATPEGLTEEGYEVQFGTNHMGPALRTNLLLPTLKATAARHSPDVRVIFLAVVHYNEAFAKHNPEIKSISLHPGVVSTGLNNTFSNNNNFLLVGVVNLILKLTSVSVERSALNTLWAATSADVKTGEFYHPVGVSGEGHRPTKNVENRDQLPKWTQKELASHL</sequence>
<dbReference type="PANTHER" id="PTHR24320">
    <property type="entry name" value="RETINOL DEHYDROGENASE"/>
    <property type="match status" value="1"/>
</dbReference>
<dbReference type="OrthoDB" id="191139at2759"/>
<dbReference type="AlphaFoldDB" id="A0A9P8V372"/>
<dbReference type="PANTHER" id="PTHR24320:SF282">
    <property type="entry name" value="WW DOMAIN-CONTAINING OXIDOREDUCTASE"/>
    <property type="match status" value="1"/>
</dbReference>
<keyword evidence="5" id="KW-1185">Reference proteome</keyword>
<gene>
    <name evidence="4" type="ORF">F5X68DRAFT_245850</name>
</gene>
<evidence type="ECO:0000256" key="2">
    <source>
        <dbReference type="ARBA" id="ARBA00022857"/>
    </source>
</evidence>
<comment type="caution">
    <text evidence="4">The sequence shown here is derived from an EMBL/GenBank/DDBJ whole genome shotgun (WGS) entry which is preliminary data.</text>
</comment>
<reference evidence="4" key="1">
    <citation type="journal article" date="2021" name="Nat. Commun.">
        <title>Genetic determinants of endophytism in the Arabidopsis root mycobiome.</title>
        <authorList>
            <person name="Mesny F."/>
            <person name="Miyauchi S."/>
            <person name="Thiergart T."/>
            <person name="Pickel B."/>
            <person name="Atanasova L."/>
            <person name="Karlsson M."/>
            <person name="Huettel B."/>
            <person name="Barry K.W."/>
            <person name="Haridas S."/>
            <person name="Chen C."/>
            <person name="Bauer D."/>
            <person name="Andreopoulos W."/>
            <person name="Pangilinan J."/>
            <person name="LaButti K."/>
            <person name="Riley R."/>
            <person name="Lipzen A."/>
            <person name="Clum A."/>
            <person name="Drula E."/>
            <person name="Henrissat B."/>
            <person name="Kohler A."/>
            <person name="Grigoriev I.V."/>
            <person name="Martin F.M."/>
            <person name="Hacquard S."/>
        </authorList>
    </citation>
    <scope>NUCLEOTIDE SEQUENCE</scope>
    <source>
        <strain evidence="4">MPI-SDFR-AT-0117</strain>
    </source>
</reference>
<proteinExistence type="inferred from homology"/>
<name>A0A9P8V372_9PEZI</name>
<organism evidence="4 5">
    <name type="scientific">Plectosphaerella plurivora</name>
    <dbReference type="NCBI Taxonomy" id="936078"/>
    <lineage>
        <taxon>Eukaryota</taxon>
        <taxon>Fungi</taxon>
        <taxon>Dikarya</taxon>
        <taxon>Ascomycota</taxon>
        <taxon>Pezizomycotina</taxon>
        <taxon>Sordariomycetes</taxon>
        <taxon>Hypocreomycetidae</taxon>
        <taxon>Glomerellales</taxon>
        <taxon>Plectosphaerellaceae</taxon>
        <taxon>Plectosphaerella</taxon>
    </lineage>
</organism>
<dbReference type="InterPro" id="IPR036291">
    <property type="entry name" value="NAD(P)-bd_dom_sf"/>
</dbReference>
<dbReference type="InterPro" id="IPR002347">
    <property type="entry name" value="SDR_fam"/>
</dbReference>
<accession>A0A9P8V372</accession>
<evidence type="ECO:0000313" key="5">
    <source>
        <dbReference type="Proteomes" id="UP000770015"/>
    </source>
</evidence>
<dbReference type="PRINTS" id="PR00081">
    <property type="entry name" value="GDHRDH"/>
</dbReference>
<dbReference type="Gene3D" id="3.40.50.720">
    <property type="entry name" value="NAD(P)-binding Rossmann-like Domain"/>
    <property type="match status" value="1"/>
</dbReference>